<dbReference type="InterPro" id="IPR029063">
    <property type="entry name" value="SAM-dependent_MTases_sf"/>
</dbReference>
<dbReference type="GO" id="GO:0032040">
    <property type="term" value="C:small-subunit processome"/>
    <property type="evidence" value="ECO:0007669"/>
    <property type="project" value="TreeGrafter"/>
</dbReference>
<dbReference type="GO" id="GO:1990259">
    <property type="term" value="F:histone H2AQ104 methyltransferase activity"/>
    <property type="evidence" value="ECO:0007669"/>
    <property type="project" value="TreeGrafter"/>
</dbReference>
<keyword evidence="6" id="KW-0472">Membrane</keyword>
<dbReference type="PANTHER" id="PTHR10335">
    <property type="entry name" value="RRNA 2-O-METHYLTRANSFERASE FIBRILLARIN"/>
    <property type="match status" value="1"/>
</dbReference>
<dbReference type="PANTHER" id="PTHR10335:SF0">
    <property type="entry name" value="RRNA 2'-O-METHYLTRANSFERASE FIBRILLARIN 1-RELATED"/>
    <property type="match status" value="1"/>
</dbReference>
<evidence type="ECO:0000313" key="7">
    <source>
        <dbReference type="EMBL" id="THG07494.1"/>
    </source>
</evidence>
<dbReference type="SUPFAM" id="SSF52047">
    <property type="entry name" value="RNI-like"/>
    <property type="match status" value="1"/>
</dbReference>
<proteinExistence type="inferred from homology"/>
<dbReference type="Gene3D" id="3.40.50.150">
    <property type="entry name" value="Vaccinia Virus protein VP39"/>
    <property type="match status" value="1"/>
</dbReference>
<accession>A0A4S4DWP3</accession>
<protein>
    <submittedName>
        <fullName evidence="7">Uncharacterized protein</fullName>
    </submittedName>
</protein>
<feature type="transmembrane region" description="Helical" evidence="6">
    <location>
        <begin position="33"/>
        <end position="56"/>
    </location>
</feature>
<dbReference type="AlphaFoldDB" id="A0A4S4DWP3"/>
<evidence type="ECO:0000256" key="2">
    <source>
        <dbReference type="ARBA" id="ARBA00022552"/>
    </source>
</evidence>
<dbReference type="GO" id="GO:0000494">
    <property type="term" value="P:box C/D sno(s)RNA 3'-end processing"/>
    <property type="evidence" value="ECO:0007669"/>
    <property type="project" value="TreeGrafter"/>
</dbReference>
<dbReference type="InterPro" id="IPR000692">
    <property type="entry name" value="Fibrillarin"/>
</dbReference>
<keyword evidence="6" id="KW-0812">Transmembrane</keyword>
<keyword evidence="8" id="KW-1185">Reference proteome</keyword>
<dbReference type="GO" id="GO:0003723">
    <property type="term" value="F:RNA binding"/>
    <property type="evidence" value="ECO:0007669"/>
    <property type="project" value="UniProtKB-KW"/>
</dbReference>
<reference evidence="7 8" key="1">
    <citation type="journal article" date="2018" name="Proc. Natl. Acad. Sci. U.S.A.">
        <title>Draft genome sequence of Camellia sinensis var. sinensis provides insights into the evolution of the tea genome and tea quality.</title>
        <authorList>
            <person name="Wei C."/>
            <person name="Yang H."/>
            <person name="Wang S."/>
            <person name="Zhao J."/>
            <person name="Liu C."/>
            <person name="Gao L."/>
            <person name="Xia E."/>
            <person name="Lu Y."/>
            <person name="Tai Y."/>
            <person name="She G."/>
            <person name="Sun J."/>
            <person name="Cao H."/>
            <person name="Tong W."/>
            <person name="Gao Q."/>
            <person name="Li Y."/>
            <person name="Deng W."/>
            <person name="Jiang X."/>
            <person name="Wang W."/>
            <person name="Chen Q."/>
            <person name="Zhang S."/>
            <person name="Li H."/>
            <person name="Wu J."/>
            <person name="Wang P."/>
            <person name="Li P."/>
            <person name="Shi C."/>
            <person name="Zheng F."/>
            <person name="Jian J."/>
            <person name="Huang B."/>
            <person name="Shan D."/>
            <person name="Shi M."/>
            <person name="Fang C."/>
            <person name="Yue Y."/>
            <person name="Li F."/>
            <person name="Li D."/>
            <person name="Wei S."/>
            <person name="Han B."/>
            <person name="Jiang C."/>
            <person name="Yin Y."/>
            <person name="Xia T."/>
            <person name="Zhang Z."/>
            <person name="Bennetzen J.L."/>
            <person name="Zhao S."/>
            <person name="Wan X."/>
        </authorList>
    </citation>
    <scope>NUCLEOTIDE SEQUENCE [LARGE SCALE GENOMIC DNA]</scope>
    <source>
        <strain evidence="8">cv. Shuchazao</strain>
        <tissue evidence="7">Leaf</tissue>
    </source>
</reference>
<evidence type="ECO:0000256" key="3">
    <source>
        <dbReference type="ARBA" id="ARBA00022603"/>
    </source>
</evidence>
<keyword evidence="6" id="KW-1133">Transmembrane helix</keyword>
<dbReference type="Pfam" id="PF01269">
    <property type="entry name" value="Fibrillarin"/>
    <property type="match status" value="1"/>
</dbReference>
<evidence type="ECO:0000256" key="6">
    <source>
        <dbReference type="SAM" id="Phobius"/>
    </source>
</evidence>
<dbReference type="SMART" id="SM01206">
    <property type="entry name" value="Fibrillarin"/>
    <property type="match status" value="1"/>
</dbReference>
<dbReference type="GO" id="GO:0031428">
    <property type="term" value="C:box C/D methylation guide snoRNP complex"/>
    <property type="evidence" value="ECO:0007669"/>
    <property type="project" value="TreeGrafter"/>
</dbReference>
<evidence type="ECO:0000256" key="4">
    <source>
        <dbReference type="ARBA" id="ARBA00022679"/>
    </source>
</evidence>
<evidence type="ECO:0000313" key="8">
    <source>
        <dbReference type="Proteomes" id="UP000306102"/>
    </source>
</evidence>
<evidence type="ECO:0000256" key="5">
    <source>
        <dbReference type="ARBA" id="ARBA00022884"/>
    </source>
</evidence>
<dbReference type="SUPFAM" id="SSF53335">
    <property type="entry name" value="S-adenosyl-L-methionine-dependent methyltransferases"/>
    <property type="match status" value="1"/>
</dbReference>
<comment type="caution">
    <text evidence="7">The sequence shown here is derived from an EMBL/GenBank/DDBJ whole genome shotgun (WGS) entry which is preliminary data.</text>
</comment>
<organism evidence="7 8">
    <name type="scientific">Camellia sinensis var. sinensis</name>
    <name type="common">China tea</name>
    <dbReference type="NCBI Taxonomy" id="542762"/>
    <lineage>
        <taxon>Eukaryota</taxon>
        <taxon>Viridiplantae</taxon>
        <taxon>Streptophyta</taxon>
        <taxon>Embryophyta</taxon>
        <taxon>Tracheophyta</taxon>
        <taxon>Spermatophyta</taxon>
        <taxon>Magnoliopsida</taxon>
        <taxon>eudicotyledons</taxon>
        <taxon>Gunneridae</taxon>
        <taxon>Pentapetalae</taxon>
        <taxon>asterids</taxon>
        <taxon>Ericales</taxon>
        <taxon>Theaceae</taxon>
        <taxon>Camellia</taxon>
    </lineage>
</organism>
<name>A0A4S4DWP3_CAMSN</name>
<keyword evidence="3" id="KW-0489">Methyltransferase</keyword>
<dbReference type="Proteomes" id="UP000306102">
    <property type="component" value="Unassembled WGS sequence"/>
</dbReference>
<gene>
    <name evidence="7" type="ORF">TEA_010401</name>
</gene>
<keyword evidence="4" id="KW-0808">Transferase</keyword>
<keyword evidence="5" id="KW-0694">RNA-binding</keyword>
<sequence>MFFERIFKMTILFKNEDRTKVEYRVWNPFYSKLAAAILGGVNDIWILFSIVVIFVIKKPGARVLYLGAASGTTVSHVSDMLALLVNETANMISLCSDSLQNLESLNLNGCQKITDKGIEAITAVCSNLKREIIDKYIKDEKPTLINPDKFQQETESVINSLQQEDTSLDCGIIVYYIMRQYVFKNNIMPTFSNEECNQLRADMLTIFLTDQQAAQQQIVDENINDLPPQ</sequence>
<evidence type="ECO:0000256" key="1">
    <source>
        <dbReference type="ARBA" id="ARBA00010632"/>
    </source>
</evidence>
<keyword evidence="2" id="KW-0698">rRNA processing</keyword>
<dbReference type="InterPro" id="IPR001611">
    <property type="entry name" value="Leu-rich_rpt"/>
</dbReference>
<dbReference type="Pfam" id="PF13516">
    <property type="entry name" value="LRR_6"/>
    <property type="match status" value="1"/>
</dbReference>
<dbReference type="EMBL" id="SDRB02009956">
    <property type="protein sequence ID" value="THG07494.1"/>
    <property type="molecule type" value="Genomic_DNA"/>
</dbReference>
<comment type="similarity">
    <text evidence="1">Belongs to the methyltransferase superfamily. Fibrillarin family.</text>
</comment>
<dbReference type="STRING" id="542762.A0A4S4DWP3"/>
<dbReference type="GO" id="GO:0008649">
    <property type="term" value="F:rRNA methyltransferase activity"/>
    <property type="evidence" value="ECO:0007669"/>
    <property type="project" value="TreeGrafter"/>
</dbReference>